<evidence type="ECO:0000256" key="2">
    <source>
        <dbReference type="SAM" id="Phobius"/>
    </source>
</evidence>
<evidence type="ECO:0000313" key="4">
    <source>
        <dbReference type="Proteomes" id="UP000182811"/>
    </source>
</evidence>
<keyword evidence="2" id="KW-1133">Transmembrane helix</keyword>
<dbReference type="Gene3D" id="2.120.10.30">
    <property type="entry name" value="TolB, C-terminal domain"/>
    <property type="match status" value="1"/>
</dbReference>
<feature type="transmembrane region" description="Helical" evidence="2">
    <location>
        <begin position="12"/>
        <end position="29"/>
    </location>
</feature>
<dbReference type="Proteomes" id="UP000182811">
    <property type="component" value="Unassembled WGS sequence"/>
</dbReference>
<feature type="region of interest" description="Disordered" evidence="1">
    <location>
        <begin position="42"/>
        <end position="68"/>
    </location>
</feature>
<reference evidence="3 4" key="1">
    <citation type="submission" date="2016-08" db="EMBL/GenBank/DDBJ databases">
        <title>Genome-based comparison of Moorella thermoacetic strains.</title>
        <authorList>
            <person name="Poehlein A."/>
            <person name="Bengelsdorf F.R."/>
            <person name="Esser C."/>
            <person name="Duerre P."/>
            <person name="Daniel R."/>
        </authorList>
    </citation>
    <scope>NUCLEOTIDE SEQUENCE [LARGE SCALE GENOMIC DNA]</scope>
    <source>
        <strain evidence="3 4">DSM 21394</strain>
    </source>
</reference>
<organism evidence="3 4">
    <name type="scientific">Neomoorella thermoacetica</name>
    <name type="common">Clostridium thermoaceticum</name>
    <dbReference type="NCBI Taxonomy" id="1525"/>
    <lineage>
        <taxon>Bacteria</taxon>
        <taxon>Bacillati</taxon>
        <taxon>Bacillota</taxon>
        <taxon>Clostridia</taxon>
        <taxon>Neomoorellales</taxon>
        <taxon>Neomoorellaceae</taxon>
        <taxon>Neomoorella</taxon>
    </lineage>
</organism>
<evidence type="ECO:0000256" key="1">
    <source>
        <dbReference type="SAM" id="MobiDB-lite"/>
    </source>
</evidence>
<evidence type="ECO:0008006" key="5">
    <source>
        <dbReference type="Google" id="ProtNLM"/>
    </source>
</evidence>
<dbReference type="SUPFAM" id="SSF69304">
    <property type="entry name" value="Tricorn protease N-terminal domain"/>
    <property type="match status" value="1"/>
</dbReference>
<sequence>MKLKMRRWYRPIIAGTGLAIILGVVLWLNRPLQLPYAAPLPPAPAAQAEPGGSSPASNTRASSPEVNPTAFKDQGDLAFVWQGLLYTLDGNTGEVKQLTESGQARQPLWSPDGEWLAFMRATDPQATTGPLWLVRRDGSQAHQVQGLPFAPSYSIGTGTPPLAVRTISPATHSQIFSAHFRAC</sequence>
<dbReference type="AlphaFoldDB" id="A0A1J5NIB4"/>
<accession>A0A1J5NIB4</accession>
<comment type="caution">
    <text evidence="3">The sequence shown here is derived from an EMBL/GenBank/DDBJ whole genome shotgun (WGS) entry which is preliminary data.</text>
</comment>
<dbReference type="OrthoDB" id="108903at2"/>
<evidence type="ECO:0000313" key="3">
    <source>
        <dbReference type="EMBL" id="OIQ58586.1"/>
    </source>
</evidence>
<name>A0A1J5NIB4_NEOTH</name>
<keyword evidence="2" id="KW-0472">Membrane</keyword>
<feature type="compositionally biased region" description="Low complexity" evidence="1">
    <location>
        <begin position="45"/>
        <end position="57"/>
    </location>
</feature>
<dbReference type="EMBL" id="MDDC01000013">
    <property type="protein sequence ID" value="OIQ58586.1"/>
    <property type="molecule type" value="Genomic_DNA"/>
</dbReference>
<proteinExistence type="predicted"/>
<keyword evidence="2" id="KW-0812">Transmembrane</keyword>
<protein>
    <recommendedName>
        <fullName evidence="5">Protein TolB</fullName>
    </recommendedName>
</protein>
<gene>
    <name evidence="3" type="ORF">MOTE_17740</name>
</gene>
<dbReference type="InterPro" id="IPR011042">
    <property type="entry name" value="6-blade_b-propeller_TolB-like"/>
</dbReference>